<evidence type="ECO:0000256" key="4">
    <source>
        <dbReference type="ARBA" id="ARBA00022989"/>
    </source>
</evidence>
<evidence type="ECO:0000256" key="2">
    <source>
        <dbReference type="ARBA" id="ARBA00008821"/>
    </source>
</evidence>
<comment type="subcellular location">
    <subcellularLocation>
        <location evidence="1">Membrane</location>
        <topology evidence="1">Multi-pass membrane protein</topology>
    </subcellularLocation>
</comment>
<evidence type="ECO:0000259" key="8">
    <source>
        <dbReference type="Pfam" id="PF10536"/>
    </source>
</evidence>
<feature type="transmembrane region" description="Helical" evidence="7">
    <location>
        <begin position="426"/>
        <end position="442"/>
    </location>
</feature>
<evidence type="ECO:0000256" key="6">
    <source>
        <dbReference type="SAM" id="MobiDB-lite"/>
    </source>
</evidence>
<feature type="domain" description="Aminotransferase-like plant mobile" evidence="8">
    <location>
        <begin position="676"/>
        <end position="878"/>
    </location>
</feature>
<feature type="transmembrane region" description="Helical" evidence="7">
    <location>
        <begin position="394"/>
        <end position="414"/>
    </location>
</feature>
<sequence length="1254" mass="138595">MAGGGAAPAAKSDDPAPHPTKDQLPNVSYCITSPPPWPEAILLGFQHYLVMLGTTVIVPTALVPQMGGGNEEKAKVIQTLLFVSGLNTLLQTSFGTRLPAVIGGSYTFVAPTISIILSGRWEDPDPVSRFKKIMRATQGALIVASTLQIVLGFSGLWRNVVRFLTPLSAVPLVSLVGFGLYEFGFPGVAKCVEVGLPQLVLLVIFSQYLAHLIRPGKHIFDRFAVLFTVSIVWIYAYILTVGGAYNGKPLKTQISCRTDRAGLIGAAPWIRVPYPFQWGAPSFDAGEAFAMMMATFVALVESTGAFIAVARYASATPMPPSILSRGVGWQGIGILLSGLFGTGNGSSVSVENAGLLALTRVGSRRVVQISAGFMIFFSILGKFGAVFASIPAPIVGALYCLFFAYVGVGGLSFLQFCNLNSFRNKFILGFSIFLGLSVPQYFNEYTVIAGYGPVHTHGRWFNDMVNVPFSSEAFVAGILAYFLDNTMHKKDSSIKKDRGKPWWNKFRSFKSDTRTMTCFNDRETSYPCLEIVDNEQNSRAKALNLKVHPPVIGVFPLVRKPLDTPIHLTEWSITEMKDVMYNFLGKVMTEKVLLLKSSAHQNIIVANPPRHDENLSSWHVPPSDFGETTKGNLSSLEVAHTCFQHSTDLQKVSLMKSPFVIGPSSEENSLFVKLGVEESLRDETYLVSFLACWLCKFVHPNKKADCVRASVFKIASLMAHSEKFSLAVSILASIYRGLREISTSSNLGSCKVLFPIHYVYGWIDEYFETYYRVNRPQRGVQIWQISGEKMAKYFDLVDARKLFQQVYIQNLHHLALIQGKELHIGDKGELSNSWSDFFIGLRSSFVTLRHDYDLIVESYSPHRFSRQFGFFKDVSGILIEHHYDGSLLVLVQLWDFCVHLGSFSKLIIPMCLSEKEPLMTRLRKDDAPSSTKEGQPQLNGQGKLYHSSESKMTLSHPMQTVKVASKSKISKIKDTQADKEVKNSSSTPKAATITASKAIDVAHKRKKSSSSLGKGAEKSPGVMPFCSGTSKPPISLNGDVITSVASSSNESNVSQEQHWKGLKKKSKDLSDQHFEFAELDSISIDTTIFEDGALLGLGGISSDVFGDDMFKDCIKPEPPQIASNFGTQEHISTFKLSYVSGIWRTLCECITQFSVESSKSLKELEKGVALILKGLREVNIIDLSPLEIFLEYFFKKRGNGDAARLSTSQRITRDSHPELLSAAQQCLHTVNEEKIKMDKHLGELQRSLQEMKKS</sequence>
<dbReference type="NCBIfam" id="NF037981">
    <property type="entry name" value="NCS2_1"/>
    <property type="match status" value="1"/>
</dbReference>
<feature type="region of interest" description="Disordered" evidence="6">
    <location>
        <begin position="922"/>
        <end position="943"/>
    </location>
</feature>
<organism evidence="9 10">
    <name type="scientific">Datura stramonium</name>
    <name type="common">Jimsonweed</name>
    <name type="synonym">Common thornapple</name>
    <dbReference type="NCBI Taxonomy" id="4076"/>
    <lineage>
        <taxon>Eukaryota</taxon>
        <taxon>Viridiplantae</taxon>
        <taxon>Streptophyta</taxon>
        <taxon>Embryophyta</taxon>
        <taxon>Tracheophyta</taxon>
        <taxon>Spermatophyta</taxon>
        <taxon>Magnoliopsida</taxon>
        <taxon>eudicotyledons</taxon>
        <taxon>Gunneridae</taxon>
        <taxon>Pentapetalae</taxon>
        <taxon>asterids</taxon>
        <taxon>lamiids</taxon>
        <taxon>Solanales</taxon>
        <taxon>Solanaceae</taxon>
        <taxon>Solanoideae</taxon>
        <taxon>Datureae</taxon>
        <taxon>Datura</taxon>
    </lineage>
</organism>
<feature type="compositionally biased region" description="Basic and acidic residues" evidence="6">
    <location>
        <begin position="11"/>
        <end position="21"/>
    </location>
</feature>
<gene>
    <name evidence="9" type="ORF">HAX54_022410</name>
</gene>
<keyword evidence="10" id="KW-1185">Reference proteome</keyword>
<evidence type="ECO:0000313" key="9">
    <source>
        <dbReference type="EMBL" id="MCD7447060.1"/>
    </source>
</evidence>
<evidence type="ECO:0000256" key="3">
    <source>
        <dbReference type="ARBA" id="ARBA00022692"/>
    </source>
</evidence>
<feature type="region of interest" description="Disordered" evidence="6">
    <location>
        <begin position="1"/>
        <end position="23"/>
    </location>
</feature>
<keyword evidence="4 7" id="KW-1133">Transmembrane helix</keyword>
<reference evidence="9 10" key="1">
    <citation type="journal article" date="2021" name="BMC Genomics">
        <title>Datura genome reveals duplications of psychoactive alkaloid biosynthetic genes and high mutation rate following tissue culture.</title>
        <authorList>
            <person name="Rajewski A."/>
            <person name="Carter-House D."/>
            <person name="Stajich J."/>
            <person name="Litt A."/>
        </authorList>
    </citation>
    <scope>NUCLEOTIDE SEQUENCE [LARGE SCALE GENOMIC DNA]</scope>
    <source>
        <strain evidence="9">AR-01</strain>
    </source>
</reference>
<feature type="compositionally biased region" description="Polar residues" evidence="6">
    <location>
        <begin position="928"/>
        <end position="940"/>
    </location>
</feature>
<name>A0ABS8RKD8_DATST</name>
<evidence type="ECO:0000256" key="7">
    <source>
        <dbReference type="SAM" id="Phobius"/>
    </source>
</evidence>
<evidence type="ECO:0000256" key="1">
    <source>
        <dbReference type="ARBA" id="ARBA00004141"/>
    </source>
</evidence>
<dbReference type="Pfam" id="PF10536">
    <property type="entry name" value="PMD"/>
    <property type="match status" value="1"/>
</dbReference>
<dbReference type="EMBL" id="JACEIK010000027">
    <property type="protein sequence ID" value="MCD7447060.1"/>
    <property type="molecule type" value="Genomic_DNA"/>
</dbReference>
<dbReference type="InterPro" id="IPR019557">
    <property type="entry name" value="AminoTfrase-like_pln_mobile"/>
</dbReference>
<feature type="transmembrane region" description="Helical" evidence="7">
    <location>
        <begin position="100"/>
        <end position="118"/>
    </location>
</feature>
<feature type="transmembrane region" description="Helical" evidence="7">
    <location>
        <begin position="45"/>
        <end position="64"/>
    </location>
</feature>
<proteinExistence type="inferred from homology"/>
<feature type="transmembrane region" description="Helical" evidence="7">
    <location>
        <begin position="288"/>
        <end position="310"/>
    </location>
</feature>
<feature type="region of interest" description="Disordered" evidence="6">
    <location>
        <begin position="1002"/>
        <end position="1025"/>
    </location>
</feature>
<comment type="similarity">
    <text evidence="2">Belongs to the nucleobase:cation symporter-2 (NCS2) (TC 2.A.40) family.</text>
</comment>
<dbReference type="InterPro" id="IPR006043">
    <property type="entry name" value="NCS2"/>
</dbReference>
<feature type="transmembrane region" description="Helical" evidence="7">
    <location>
        <begin position="163"/>
        <end position="181"/>
    </location>
</feature>
<keyword evidence="3 7" id="KW-0812">Transmembrane</keyword>
<feature type="transmembrane region" description="Helical" evidence="7">
    <location>
        <begin position="366"/>
        <end position="388"/>
    </location>
</feature>
<evidence type="ECO:0000256" key="5">
    <source>
        <dbReference type="ARBA" id="ARBA00023136"/>
    </source>
</evidence>
<dbReference type="Pfam" id="PF00860">
    <property type="entry name" value="Xan_ur_permease"/>
    <property type="match status" value="1"/>
</dbReference>
<dbReference type="PANTHER" id="PTHR11119">
    <property type="entry name" value="XANTHINE-URACIL / VITAMIN C PERMEASE FAMILY MEMBER"/>
    <property type="match status" value="1"/>
</dbReference>
<feature type="transmembrane region" description="Helical" evidence="7">
    <location>
        <begin position="139"/>
        <end position="157"/>
    </location>
</feature>
<keyword evidence="5 7" id="KW-0472">Membrane</keyword>
<comment type="caution">
    <text evidence="9">The sequence shown here is derived from an EMBL/GenBank/DDBJ whole genome shotgun (WGS) entry which is preliminary data.</text>
</comment>
<protein>
    <recommendedName>
        <fullName evidence="8">Aminotransferase-like plant mobile domain-containing protein</fullName>
    </recommendedName>
</protein>
<feature type="transmembrane region" description="Helical" evidence="7">
    <location>
        <begin position="223"/>
        <end position="245"/>
    </location>
</feature>
<evidence type="ECO:0000313" key="10">
    <source>
        <dbReference type="Proteomes" id="UP000823775"/>
    </source>
</evidence>
<accession>A0ABS8RKD8</accession>
<dbReference type="Proteomes" id="UP000823775">
    <property type="component" value="Unassembled WGS sequence"/>
</dbReference>